<dbReference type="SUPFAM" id="SSF103473">
    <property type="entry name" value="MFS general substrate transporter"/>
    <property type="match status" value="1"/>
</dbReference>
<keyword evidence="6" id="KW-1003">Cell membrane</keyword>
<keyword evidence="29" id="KW-1185">Reference proteome</keyword>
<keyword evidence="13" id="KW-0458">Lysosome</keyword>
<evidence type="ECO:0000256" key="4">
    <source>
        <dbReference type="ARBA" id="ARBA00004656"/>
    </source>
</evidence>
<dbReference type="EMBL" id="WJQU01000002">
    <property type="protein sequence ID" value="KAJ6643258.1"/>
    <property type="molecule type" value="Genomic_DNA"/>
</dbReference>
<dbReference type="FunFam" id="1.20.1250.20:FF:000067">
    <property type="entry name" value="sialin isoform X2"/>
    <property type="match status" value="1"/>
</dbReference>
<comment type="catalytic activity">
    <reaction evidence="17">
        <text>N-acetylneuraminate(in) + H(+)(in) = N-acetylneuraminate(out) + H(+)(out)</text>
        <dbReference type="Rhea" id="RHEA:28987"/>
        <dbReference type="ChEBI" id="CHEBI:15378"/>
        <dbReference type="ChEBI" id="CHEBI:35418"/>
    </reaction>
    <physiologicalReaction direction="right-to-left" evidence="17">
        <dbReference type="Rhea" id="RHEA:28989"/>
    </physiologicalReaction>
</comment>
<dbReference type="InterPro" id="IPR020846">
    <property type="entry name" value="MFS_dom"/>
</dbReference>
<feature type="transmembrane region" description="Helical" evidence="26">
    <location>
        <begin position="103"/>
        <end position="124"/>
    </location>
</feature>
<dbReference type="AlphaFoldDB" id="A0A9Q0S446"/>
<keyword evidence="7 26" id="KW-0812">Transmembrane</keyword>
<reference evidence="28" key="1">
    <citation type="submission" date="2022-07" db="EMBL/GenBank/DDBJ databases">
        <authorList>
            <person name="Trinca V."/>
            <person name="Uliana J.V.C."/>
            <person name="Torres T.T."/>
            <person name="Ward R.J."/>
            <person name="Monesi N."/>
        </authorList>
    </citation>
    <scope>NUCLEOTIDE SEQUENCE</scope>
    <source>
        <strain evidence="28">HSMRA1968</strain>
        <tissue evidence="28">Whole embryos</tissue>
    </source>
</reference>
<dbReference type="GO" id="GO:0005765">
    <property type="term" value="C:lysosomal membrane"/>
    <property type="evidence" value="ECO:0007669"/>
    <property type="project" value="UniProtKB-SubCell"/>
</dbReference>
<comment type="catalytic activity">
    <reaction evidence="18">
        <text>N-acetyl-L-aspartyl-L-glutamate(out) = N-acetyl-L-aspartyl-L-glutamate(in)</text>
        <dbReference type="Rhea" id="RHEA:72599"/>
        <dbReference type="ChEBI" id="CHEBI:76931"/>
    </reaction>
    <physiologicalReaction direction="left-to-right" evidence="18">
        <dbReference type="Rhea" id="RHEA:72600"/>
    </physiologicalReaction>
</comment>
<evidence type="ECO:0000256" key="14">
    <source>
        <dbReference type="ARBA" id="ARBA00023329"/>
    </source>
</evidence>
<dbReference type="PROSITE" id="PS50850">
    <property type="entry name" value="MFS"/>
    <property type="match status" value="1"/>
</dbReference>
<evidence type="ECO:0000256" key="9">
    <source>
        <dbReference type="ARBA" id="ARBA00022989"/>
    </source>
</evidence>
<evidence type="ECO:0000256" key="13">
    <source>
        <dbReference type="ARBA" id="ARBA00023228"/>
    </source>
</evidence>
<evidence type="ECO:0000256" key="10">
    <source>
        <dbReference type="ARBA" id="ARBA00023018"/>
    </source>
</evidence>
<feature type="transmembrane region" description="Helical" evidence="26">
    <location>
        <begin position="163"/>
        <end position="187"/>
    </location>
</feature>
<dbReference type="CDD" id="cd17318">
    <property type="entry name" value="MFS_SLC17"/>
    <property type="match status" value="1"/>
</dbReference>
<evidence type="ECO:0000256" key="26">
    <source>
        <dbReference type="SAM" id="Phobius"/>
    </source>
</evidence>
<dbReference type="OrthoDB" id="2985014at2759"/>
<evidence type="ECO:0000256" key="18">
    <source>
        <dbReference type="ARBA" id="ARBA00051403"/>
    </source>
</evidence>
<evidence type="ECO:0000313" key="28">
    <source>
        <dbReference type="EMBL" id="KAJ6643258.1"/>
    </source>
</evidence>
<keyword evidence="5" id="KW-0813">Transport</keyword>
<comment type="catalytic activity">
    <reaction evidence="16">
        <text>L-aspartate(out) = L-aspartate(in)</text>
        <dbReference type="Rhea" id="RHEA:66332"/>
        <dbReference type="ChEBI" id="CHEBI:29991"/>
    </reaction>
    <physiologicalReaction direction="left-to-right" evidence="16">
        <dbReference type="Rhea" id="RHEA:66333"/>
    </physiologicalReaction>
</comment>
<evidence type="ECO:0000256" key="21">
    <source>
        <dbReference type="ARBA" id="ARBA00056891"/>
    </source>
</evidence>
<evidence type="ECO:0000256" key="22">
    <source>
        <dbReference type="ARBA" id="ARBA00069713"/>
    </source>
</evidence>
<evidence type="ECO:0000256" key="20">
    <source>
        <dbReference type="ARBA" id="ARBA00051612"/>
    </source>
</evidence>
<dbReference type="GO" id="GO:0016323">
    <property type="term" value="C:basolateral plasma membrane"/>
    <property type="evidence" value="ECO:0007669"/>
    <property type="project" value="UniProtKB-SubCell"/>
</dbReference>
<feature type="transmembrane region" description="Helical" evidence="26">
    <location>
        <begin position="360"/>
        <end position="379"/>
    </location>
</feature>
<feature type="transmembrane region" description="Helical" evidence="26">
    <location>
        <begin position="391"/>
        <end position="415"/>
    </location>
</feature>
<keyword evidence="12" id="KW-0325">Glycoprotein</keyword>
<dbReference type="PANTHER" id="PTHR11662:SF455">
    <property type="entry name" value="GH23975P"/>
    <property type="match status" value="1"/>
</dbReference>
<sequence>MLEYEEQPKESFPFWKKKRNLVVVLAFFGFFNVYALRVNLSVAIVAMTDNRTVTLSNGSQVNEPYFEWNSQQKGLVLSSFFYGYICTQFVGGYLGYHFGGNKIFAIGIGATSLLTLLTPVAASFSIYMLVAVRIVEGIFEGMTFPCMYDVWSKWAPPLERTRMAGFALAGNYIGTVVAMPVSGILAVTLGWESVFYVFGCIGLLWFFLWIFIVKRSPQDDPNITDEERTFIVMSLGNQKAGLPKFADAPWKDICTSSAVWAIIVAHFCESWGFFTLLTQLPSFLKDILNFDISNSGILSALPYLTLSILVFVSSFLADWFQVKSILTTSQVRRYFNCLSFLGQTVFMLLAAFIVHRTYSVVLLTIGVGIGAFSLSGFTVNHLDIAPSYASILMGISNTFGTVPGIVSPLLSGYIVHTPDAFVLLIRYK</sequence>
<evidence type="ECO:0000256" key="16">
    <source>
        <dbReference type="ARBA" id="ARBA00050554"/>
    </source>
</evidence>
<keyword evidence="14" id="KW-0968">Cytoplasmic vesicle</keyword>
<dbReference type="FunFam" id="1.20.1250.20:FF:000003">
    <property type="entry name" value="Solute carrier family 17 member 3"/>
    <property type="match status" value="1"/>
</dbReference>
<evidence type="ECO:0000256" key="5">
    <source>
        <dbReference type="ARBA" id="ARBA00022448"/>
    </source>
</evidence>
<feature type="transmembrane region" description="Helical" evidence="26">
    <location>
        <begin position="130"/>
        <end position="151"/>
    </location>
</feature>
<evidence type="ECO:0000313" key="29">
    <source>
        <dbReference type="Proteomes" id="UP001151699"/>
    </source>
</evidence>
<keyword evidence="8" id="KW-0769">Symport</keyword>
<evidence type="ECO:0000256" key="8">
    <source>
        <dbReference type="ARBA" id="ARBA00022847"/>
    </source>
</evidence>
<evidence type="ECO:0000256" key="19">
    <source>
        <dbReference type="ARBA" id="ARBA00051447"/>
    </source>
</evidence>
<gene>
    <name evidence="28" type="primary">SLC17A5_6</name>
    <name evidence="28" type="ORF">Bhyg_08216</name>
</gene>
<dbReference type="PANTHER" id="PTHR11662">
    <property type="entry name" value="SOLUTE CARRIER FAMILY 17"/>
    <property type="match status" value="1"/>
</dbReference>
<evidence type="ECO:0000256" key="23">
    <source>
        <dbReference type="ARBA" id="ARBA00080244"/>
    </source>
</evidence>
<evidence type="ECO:0000256" key="1">
    <source>
        <dbReference type="ARBA" id="ARBA00004432"/>
    </source>
</evidence>
<evidence type="ECO:0000256" key="15">
    <source>
        <dbReference type="ARBA" id="ARBA00050101"/>
    </source>
</evidence>
<keyword evidence="9 26" id="KW-1133">Transmembrane helix</keyword>
<dbReference type="Proteomes" id="UP001151699">
    <property type="component" value="Chromosome B"/>
</dbReference>
<comment type="subcellular location">
    <subcellularLocation>
        <location evidence="2">Basolateral cell membrane</location>
        <topology evidence="2">Multi-pass membrane protein</topology>
    </subcellularLocation>
    <subcellularLocation>
        <location evidence="3">Cytoplasmic vesicle</location>
        <location evidence="3">Secretory vesicle membrane</location>
        <topology evidence="3">Multi-pass membrane protein</topology>
    </subcellularLocation>
    <subcellularLocation>
        <location evidence="1">Cytoplasmic vesicle</location>
        <location evidence="1">Secretory vesicle</location>
        <location evidence="1">Synaptic vesicle membrane</location>
    </subcellularLocation>
    <subcellularLocation>
        <location evidence="4">Lysosome membrane</location>
    </subcellularLocation>
</comment>
<evidence type="ECO:0000259" key="27">
    <source>
        <dbReference type="PROSITE" id="PS50850"/>
    </source>
</evidence>
<feature type="transmembrane region" description="Helical" evidence="26">
    <location>
        <begin position="258"/>
        <end position="280"/>
    </location>
</feature>
<comment type="function">
    <text evidence="21">Receptor for CM101, a polysaccharide produced by group B Streptococcus with antipathoangiogenic properties.</text>
</comment>
<protein>
    <recommendedName>
        <fullName evidence="22">Sialin</fullName>
    </recommendedName>
    <alternativeName>
        <fullName evidence="25">H(+)/nitrate cotransporter</fullName>
    </alternativeName>
    <alternativeName>
        <fullName evidence="23">H(+)/sialic acid cotransporter</fullName>
    </alternativeName>
    <alternativeName>
        <fullName evidence="24">Vesicular excitatory amino acid transporter</fullName>
    </alternativeName>
</protein>
<proteinExistence type="predicted"/>
<keyword evidence="11 26" id="KW-0472">Membrane</keyword>
<feature type="transmembrane region" description="Helical" evidence="26">
    <location>
        <begin position="300"/>
        <end position="322"/>
    </location>
</feature>
<evidence type="ECO:0000256" key="3">
    <source>
        <dbReference type="ARBA" id="ARBA00004638"/>
    </source>
</evidence>
<accession>A0A9Q0S446</accession>
<dbReference type="InterPro" id="IPR050382">
    <property type="entry name" value="MFS_Na/Anion_cotransporter"/>
</dbReference>
<dbReference type="GO" id="GO:0006820">
    <property type="term" value="P:monoatomic anion transport"/>
    <property type="evidence" value="ECO:0007669"/>
    <property type="project" value="TreeGrafter"/>
</dbReference>
<feature type="transmembrane region" description="Helical" evidence="26">
    <location>
        <begin position="193"/>
        <end position="213"/>
    </location>
</feature>
<evidence type="ECO:0000256" key="6">
    <source>
        <dbReference type="ARBA" id="ARBA00022475"/>
    </source>
</evidence>
<dbReference type="Pfam" id="PF07690">
    <property type="entry name" value="MFS_1"/>
    <property type="match status" value="1"/>
</dbReference>
<comment type="catalytic activity">
    <reaction evidence="20">
        <text>D-glucuronate(out) + H(+)(out) = D-glucuronate(in) + H(+)(in)</text>
        <dbReference type="Rhea" id="RHEA:72591"/>
        <dbReference type="ChEBI" id="CHEBI:15378"/>
        <dbReference type="ChEBI" id="CHEBI:58720"/>
    </reaction>
    <physiologicalReaction direction="left-to-right" evidence="20">
        <dbReference type="Rhea" id="RHEA:72592"/>
    </physiologicalReaction>
</comment>
<comment type="catalytic activity">
    <reaction evidence="15">
        <text>2 nitrate(out) + H(+)(out) = 2 nitrate(in) + H(+)(in)</text>
        <dbReference type="Rhea" id="RHEA:71539"/>
        <dbReference type="ChEBI" id="CHEBI:15378"/>
        <dbReference type="ChEBI" id="CHEBI:17632"/>
    </reaction>
    <physiologicalReaction direction="left-to-right" evidence="15">
        <dbReference type="Rhea" id="RHEA:71540"/>
    </physiologicalReaction>
</comment>
<evidence type="ECO:0000256" key="11">
    <source>
        <dbReference type="ARBA" id="ARBA00023136"/>
    </source>
</evidence>
<dbReference type="GO" id="GO:0046942">
    <property type="term" value="P:carboxylic acid transport"/>
    <property type="evidence" value="ECO:0007669"/>
    <property type="project" value="UniProtKB-ARBA"/>
</dbReference>
<dbReference type="GO" id="GO:0015293">
    <property type="term" value="F:symporter activity"/>
    <property type="evidence" value="ECO:0007669"/>
    <property type="project" value="UniProtKB-KW"/>
</dbReference>
<dbReference type="InterPro" id="IPR036259">
    <property type="entry name" value="MFS_trans_sf"/>
</dbReference>
<feature type="transmembrane region" description="Helical" evidence="26">
    <location>
        <begin position="75"/>
        <end position="96"/>
    </location>
</feature>
<evidence type="ECO:0000256" key="17">
    <source>
        <dbReference type="ARBA" id="ARBA00050625"/>
    </source>
</evidence>
<evidence type="ECO:0000256" key="24">
    <source>
        <dbReference type="ARBA" id="ARBA00081195"/>
    </source>
</evidence>
<dbReference type="InterPro" id="IPR011701">
    <property type="entry name" value="MFS"/>
</dbReference>
<dbReference type="Gene3D" id="1.20.1250.20">
    <property type="entry name" value="MFS general substrate transporter like domains"/>
    <property type="match status" value="2"/>
</dbReference>
<evidence type="ECO:0000256" key="7">
    <source>
        <dbReference type="ARBA" id="ARBA00022692"/>
    </source>
</evidence>
<comment type="caution">
    <text evidence="28">The sequence shown here is derived from an EMBL/GenBank/DDBJ whole genome shotgun (WGS) entry which is preliminary data.</text>
</comment>
<feature type="transmembrane region" description="Helical" evidence="26">
    <location>
        <begin position="21"/>
        <end position="47"/>
    </location>
</feature>
<name>A0A9Q0S446_9DIPT</name>
<dbReference type="GO" id="GO:0030672">
    <property type="term" value="C:synaptic vesicle membrane"/>
    <property type="evidence" value="ECO:0007669"/>
    <property type="project" value="UniProtKB-SubCell"/>
</dbReference>
<evidence type="ECO:0000256" key="2">
    <source>
        <dbReference type="ARBA" id="ARBA00004554"/>
    </source>
</evidence>
<evidence type="ECO:0000256" key="12">
    <source>
        <dbReference type="ARBA" id="ARBA00023180"/>
    </source>
</evidence>
<feature type="transmembrane region" description="Helical" evidence="26">
    <location>
        <begin position="334"/>
        <end position="354"/>
    </location>
</feature>
<feature type="domain" description="Major facilitator superfamily (MFS) profile" evidence="27">
    <location>
        <begin position="21"/>
        <end position="428"/>
    </location>
</feature>
<evidence type="ECO:0000256" key="25">
    <source>
        <dbReference type="ARBA" id="ARBA00081925"/>
    </source>
</evidence>
<organism evidence="28 29">
    <name type="scientific">Pseudolycoriella hygida</name>
    <dbReference type="NCBI Taxonomy" id="35572"/>
    <lineage>
        <taxon>Eukaryota</taxon>
        <taxon>Metazoa</taxon>
        <taxon>Ecdysozoa</taxon>
        <taxon>Arthropoda</taxon>
        <taxon>Hexapoda</taxon>
        <taxon>Insecta</taxon>
        <taxon>Pterygota</taxon>
        <taxon>Neoptera</taxon>
        <taxon>Endopterygota</taxon>
        <taxon>Diptera</taxon>
        <taxon>Nematocera</taxon>
        <taxon>Sciaroidea</taxon>
        <taxon>Sciaridae</taxon>
        <taxon>Pseudolycoriella</taxon>
    </lineage>
</organism>
<comment type="catalytic activity">
    <reaction evidence="19">
        <text>L-glutamate(out) = L-glutamate(in)</text>
        <dbReference type="Rhea" id="RHEA:66336"/>
        <dbReference type="ChEBI" id="CHEBI:29985"/>
    </reaction>
    <physiologicalReaction direction="left-to-right" evidence="19">
        <dbReference type="Rhea" id="RHEA:66337"/>
    </physiologicalReaction>
</comment>
<keyword evidence="10" id="KW-0770">Synapse</keyword>